<evidence type="ECO:0000313" key="11">
    <source>
        <dbReference type="Proteomes" id="UP000280935"/>
    </source>
</evidence>
<dbReference type="PANTHER" id="PTHR33602:SF1">
    <property type="entry name" value="REGULATORY PROTEIN RECX FAMILY PROTEIN"/>
    <property type="match status" value="1"/>
</dbReference>
<feature type="domain" description="RecX third three-helical" evidence="8">
    <location>
        <begin position="137"/>
        <end position="184"/>
    </location>
</feature>
<dbReference type="GO" id="GO:0006282">
    <property type="term" value="P:regulation of DNA repair"/>
    <property type="evidence" value="ECO:0007669"/>
    <property type="project" value="UniProtKB-UniRule"/>
</dbReference>
<dbReference type="Gene3D" id="1.10.10.10">
    <property type="entry name" value="Winged helix-like DNA-binding domain superfamily/Winged helix DNA-binding domain"/>
    <property type="match status" value="3"/>
</dbReference>
<evidence type="ECO:0000256" key="4">
    <source>
        <dbReference type="ARBA" id="ARBA00022490"/>
    </source>
</evidence>
<feature type="region of interest" description="Disordered" evidence="6">
    <location>
        <begin position="193"/>
        <end position="212"/>
    </location>
</feature>
<keyword evidence="4 5" id="KW-0963">Cytoplasm</keyword>
<feature type="domain" description="RecX first three-helical" evidence="9">
    <location>
        <begin position="44"/>
        <end position="82"/>
    </location>
</feature>
<dbReference type="InterPro" id="IPR053924">
    <property type="entry name" value="RecX_HTH_2nd"/>
</dbReference>
<evidence type="ECO:0000256" key="2">
    <source>
        <dbReference type="ARBA" id="ARBA00009695"/>
    </source>
</evidence>
<evidence type="ECO:0000256" key="3">
    <source>
        <dbReference type="ARBA" id="ARBA00018111"/>
    </source>
</evidence>
<comment type="subcellular location">
    <subcellularLocation>
        <location evidence="1 5">Cytoplasm</location>
    </subcellularLocation>
</comment>
<proteinExistence type="inferred from homology"/>
<gene>
    <name evidence="5" type="primary">recX</name>
    <name evidence="10" type="ORF">EII35_09905</name>
</gene>
<evidence type="ECO:0000259" key="9">
    <source>
        <dbReference type="Pfam" id="PF21982"/>
    </source>
</evidence>
<evidence type="ECO:0000256" key="5">
    <source>
        <dbReference type="HAMAP-Rule" id="MF_01114"/>
    </source>
</evidence>
<dbReference type="InterPro" id="IPR053925">
    <property type="entry name" value="RecX_HTH_3rd"/>
</dbReference>
<evidence type="ECO:0000313" key="10">
    <source>
        <dbReference type="EMBL" id="RRD49090.1"/>
    </source>
</evidence>
<dbReference type="OrthoDB" id="5244465at2"/>
<dbReference type="EMBL" id="RQYT01000023">
    <property type="protein sequence ID" value="RRD49090.1"/>
    <property type="molecule type" value="Genomic_DNA"/>
</dbReference>
<evidence type="ECO:0000256" key="1">
    <source>
        <dbReference type="ARBA" id="ARBA00004496"/>
    </source>
</evidence>
<dbReference type="GO" id="GO:0005737">
    <property type="term" value="C:cytoplasm"/>
    <property type="evidence" value="ECO:0007669"/>
    <property type="project" value="UniProtKB-SubCell"/>
</dbReference>
<dbReference type="Proteomes" id="UP000280935">
    <property type="component" value="Unassembled WGS sequence"/>
</dbReference>
<dbReference type="PANTHER" id="PTHR33602">
    <property type="entry name" value="REGULATORY PROTEIN RECX FAMILY PROTEIN"/>
    <property type="match status" value="1"/>
</dbReference>
<dbReference type="Pfam" id="PF02631">
    <property type="entry name" value="RecX_HTH2"/>
    <property type="match status" value="1"/>
</dbReference>
<evidence type="ECO:0000259" key="8">
    <source>
        <dbReference type="Pfam" id="PF21981"/>
    </source>
</evidence>
<organism evidence="10 11">
    <name type="scientific">Arachnia propionica</name>
    <dbReference type="NCBI Taxonomy" id="1750"/>
    <lineage>
        <taxon>Bacteria</taxon>
        <taxon>Bacillati</taxon>
        <taxon>Actinomycetota</taxon>
        <taxon>Actinomycetes</taxon>
        <taxon>Propionibacteriales</taxon>
        <taxon>Propionibacteriaceae</taxon>
        <taxon>Arachnia</taxon>
    </lineage>
</organism>
<feature type="compositionally biased region" description="Low complexity" evidence="6">
    <location>
        <begin position="14"/>
        <end position="32"/>
    </location>
</feature>
<dbReference type="InterPro" id="IPR036388">
    <property type="entry name" value="WH-like_DNA-bd_sf"/>
</dbReference>
<feature type="region of interest" description="Disordered" evidence="6">
    <location>
        <begin position="1"/>
        <end position="32"/>
    </location>
</feature>
<feature type="domain" description="RecX second three-helical" evidence="7">
    <location>
        <begin position="90"/>
        <end position="131"/>
    </location>
</feature>
<evidence type="ECO:0000256" key="6">
    <source>
        <dbReference type="SAM" id="MobiDB-lite"/>
    </source>
</evidence>
<dbReference type="InterPro" id="IPR053926">
    <property type="entry name" value="RecX_HTH_1st"/>
</dbReference>
<comment type="function">
    <text evidence="5">Modulates RecA activity.</text>
</comment>
<sequence>MPRSPTRSTRRSGWRWGSATPRRGRSGSTPRPARWRLTSDLEFARRIALRLLETRSRSEAELRARLAAKAVPEELIDQLVERFTEVGLIDDAAFARALVRTRSEIDRQGRVRIRMELRRRGVADEIAEAALVDLERDDELSTALAFAERRLRGMGGLAPVVVRRRLHAALARRGFSQGICLTVLASVLGESEEGEGASDGVSCGYRLPDQDS</sequence>
<dbReference type="HAMAP" id="MF_01114">
    <property type="entry name" value="RecX"/>
    <property type="match status" value="1"/>
</dbReference>
<comment type="similarity">
    <text evidence="2 5">Belongs to the RecX family.</text>
</comment>
<protein>
    <recommendedName>
        <fullName evidence="3 5">Regulatory protein RecX</fullName>
    </recommendedName>
</protein>
<evidence type="ECO:0000259" key="7">
    <source>
        <dbReference type="Pfam" id="PF02631"/>
    </source>
</evidence>
<dbReference type="InterPro" id="IPR003783">
    <property type="entry name" value="Regulatory_RecX"/>
</dbReference>
<reference evidence="10 11" key="1">
    <citation type="submission" date="2018-11" db="EMBL/GenBank/DDBJ databases">
        <title>Genomes From Bacteria Associated with the Canine Oral Cavity: a Test Case for Automated Genome-Based Taxonomic Assignment.</title>
        <authorList>
            <person name="Coil D.A."/>
            <person name="Jospin G."/>
            <person name="Darling A.E."/>
            <person name="Wallis C."/>
            <person name="Davis I.J."/>
            <person name="Harris S."/>
            <person name="Eisen J.A."/>
            <person name="Holcombe L.J."/>
            <person name="O'Flynn C."/>
        </authorList>
    </citation>
    <scope>NUCLEOTIDE SEQUENCE [LARGE SCALE GENOMIC DNA]</scope>
    <source>
        <strain evidence="10 11">OH2822_COT-296</strain>
    </source>
</reference>
<dbReference type="Pfam" id="PF21981">
    <property type="entry name" value="RecX_HTH3"/>
    <property type="match status" value="1"/>
</dbReference>
<dbReference type="Pfam" id="PF21982">
    <property type="entry name" value="RecX_HTH1"/>
    <property type="match status" value="1"/>
</dbReference>
<dbReference type="AlphaFoldDB" id="A0A3P1WUK2"/>
<name>A0A3P1WUK2_9ACTN</name>
<comment type="caution">
    <text evidence="10">The sequence shown here is derived from an EMBL/GenBank/DDBJ whole genome shotgun (WGS) entry which is preliminary data.</text>
</comment>
<accession>A0A3P1WUK2</accession>